<evidence type="ECO:0000256" key="1">
    <source>
        <dbReference type="ARBA" id="ARBA00004651"/>
    </source>
</evidence>
<feature type="transmembrane region" description="Helical" evidence="6">
    <location>
        <begin position="265"/>
        <end position="290"/>
    </location>
</feature>
<dbReference type="OrthoDB" id="101719at2157"/>
<evidence type="ECO:0000313" key="7">
    <source>
        <dbReference type="EMBL" id="QLC49643.1"/>
    </source>
</evidence>
<feature type="transmembrane region" description="Helical" evidence="6">
    <location>
        <begin position="376"/>
        <end position="393"/>
    </location>
</feature>
<feature type="transmembrane region" description="Helical" evidence="6">
    <location>
        <begin position="302"/>
        <end position="324"/>
    </location>
</feature>
<feature type="transmembrane region" description="Helical" evidence="6">
    <location>
        <begin position="100"/>
        <end position="122"/>
    </location>
</feature>
<keyword evidence="8" id="KW-1185">Reference proteome</keyword>
<keyword evidence="2" id="KW-1003">Cell membrane</keyword>
<reference evidence="7 8" key="1">
    <citation type="submission" date="2020-06" db="EMBL/GenBank/DDBJ databases">
        <title>Methanolobus halotolerans sp. nov., isolated from a saline lake Tus in Siberia.</title>
        <authorList>
            <person name="Shen Y."/>
            <person name="Chen S.-C."/>
            <person name="Lai M.-C."/>
            <person name="Huang H.-H."/>
            <person name="Chiu H.-H."/>
            <person name="Tang S.-L."/>
            <person name="Rogozin D.Y."/>
            <person name="Degermendzhy A.G."/>
        </authorList>
    </citation>
    <scope>NUCLEOTIDE SEQUENCE [LARGE SCALE GENOMIC DNA]</scope>
    <source>
        <strain evidence="7 8">DSM 21339</strain>
    </source>
</reference>
<gene>
    <name evidence="7" type="ORF">HWN40_04960</name>
</gene>
<feature type="transmembrane region" description="Helical" evidence="6">
    <location>
        <begin position="34"/>
        <end position="53"/>
    </location>
</feature>
<evidence type="ECO:0000256" key="3">
    <source>
        <dbReference type="ARBA" id="ARBA00022692"/>
    </source>
</evidence>
<comment type="subcellular location">
    <subcellularLocation>
        <location evidence="1">Cell membrane</location>
        <topology evidence="1">Multi-pass membrane protein</topology>
    </subcellularLocation>
</comment>
<evidence type="ECO:0000256" key="6">
    <source>
        <dbReference type="SAM" id="Phobius"/>
    </source>
</evidence>
<dbReference type="Proteomes" id="UP000509594">
    <property type="component" value="Chromosome"/>
</dbReference>
<dbReference type="EMBL" id="CP058215">
    <property type="protein sequence ID" value="QLC49643.1"/>
    <property type="molecule type" value="Genomic_DNA"/>
</dbReference>
<dbReference type="PANTHER" id="PTHR30250">
    <property type="entry name" value="PST FAMILY PREDICTED COLANIC ACID TRANSPORTER"/>
    <property type="match status" value="1"/>
</dbReference>
<dbReference type="InterPro" id="IPR002797">
    <property type="entry name" value="Polysacc_synth"/>
</dbReference>
<protein>
    <submittedName>
        <fullName evidence="7">Oligosaccharide flippase family protein</fullName>
    </submittedName>
</protein>
<accession>A0A7D5I4H4</accession>
<feature type="transmembrane region" description="Helical" evidence="6">
    <location>
        <begin position="399"/>
        <end position="417"/>
    </location>
</feature>
<dbReference type="PANTHER" id="PTHR30250:SF28">
    <property type="entry name" value="POLYSACCHARIDE BIOSYNTHESIS PROTEIN"/>
    <property type="match status" value="1"/>
</dbReference>
<proteinExistence type="predicted"/>
<organism evidence="7 8">
    <name type="scientific">Methanolobus zinderi</name>
    <dbReference type="NCBI Taxonomy" id="536044"/>
    <lineage>
        <taxon>Archaea</taxon>
        <taxon>Methanobacteriati</taxon>
        <taxon>Methanobacteriota</taxon>
        <taxon>Stenosarchaea group</taxon>
        <taxon>Methanomicrobia</taxon>
        <taxon>Methanosarcinales</taxon>
        <taxon>Methanosarcinaceae</taxon>
        <taxon>Methanolobus</taxon>
    </lineage>
</organism>
<keyword evidence="5 6" id="KW-0472">Membrane</keyword>
<keyword evidence="4 6" id="KW-1133">Transmembrane helix</keyword>
<evidence type="ECO:0000313" key="8">
    <source>
        <dbReference type="Proteomes" id="UP000509594"/>
    </source>
</evidence>
<dbReference type="GO" id="GO:0005886">
    <property type="term" value="C:plasma membrane"/>
    <property type="evidence" value="ECO:0007669"/>
    <property type="project" value="UniProtKB-SubCell"/>
</dbReference>
<feature type="transmembrane region" description="Helical" evidence="6">
    <location>
        <begin position="242"/>
        <end position="259"/>
    </location>
</feature>
<evidence type="ECO:0000256" key="4">
    <source>
        <dbReference type="ARBA" id="ARBA00022989"/>
    </source>
</evidence>
<feature type="transmembrane region" description="Helical" evidence="6">
    <location>
        <begin position="344"/>
        <end position="364"/>
    </location>
</feature>
<dbReference type="AlphaFoldDB" id="A0A7D5I4H4"/>
<dbReference type="Pfam" id="PF01943">
    <property type="entry name" value="Polysacc_synt"/>
    <property type="match status" value="1"/>
</dbReference>
<dbReference type="KEGG" id="mzi:HWN40_04960"/>
<dbReference type="GeneID" id="55821001"/>
<evidence type="ECO:0000256" key="2">
    <source>
        <dbReference type="ARBA" id="ARBA00022475"/>
    </source>
</evidence>
<sequence length="423" mass="47537">MKILHILDCIKEKSVFSTDHLFTSLKDPLYRNSVFLLLGRLLNVGVGFLFWLMAARLYPTEEVGVATALISSLGLIVFISSLGFNFSLIRFINMNIKENVLSTSIVITTIASAFMATIYLVIVNDVLHSISLLQKSGYALFFFITVVTNSMFFMSGEAFKALRDTKDFFMQNLVLSVRVPLLLPLVFLGNFGIFGAIGVTYIVSTIFSIYLLNRRTNITAKIDKGYLKDSFTFSSGNYISNLLYESPSLIMPTIILSLLGKEEAALYYIAFSISNLIWIAPMSMSTSLFIEGSYGEGLKRNLIRSGGAVLILLIPSIIIIYFFGNTILQLFGKDYVESLSLLHVLALSSFFVALHNFFVPILNLQMKVKELIKLNFIRFSLLIGLSYILLTPYDILGFGYAWMITYVILTVITLRISRKEGWI</sequence>
<feature type="transmembrane region" description="Helical" evidence="6">
    <location>
        <begin position="65"/>
        <end position="88"/>
    </location>
</feature>
<feature type="transmembrane region" description="Helical" evidence="6">
    <location>
        <begin position="137"/>
        <end position="156"/>
    </location>
</feature>
<keyword evidence="3 6" id="KW-0812">Transmembrane</keyword>
<feature type="transmembrane region" description="Helical" evidence="6">
    <location>
        <begin position="193"/>
        <end position="212"/>
    </location>
</feature>
<evidence type="ECO:0000256" key="5">
    <source>
        <dbReference type="ARBA" id="ARBA00023136"/>
    </source>
</evidence>
<dbReference type="RefSeq" id="WP_176964699.1">
    <property type="nucleotide sequence ID" value="NZ_CP058215.1"/>
</dbReference>
<dbReference type="InterPro" id="IPR050833">
    <property type="entry name" value="Poly_Biosynth_Transport"/>
</dbReference>
<name>A0A7D5I4H4_9EURY</name>
<feature type="transmembrane region" description="Helical" evidence="6">
    <location>
        <begin position="168"/>
        <end position="187"/>
    </location>
</feature>